<evidence type="ECO:0000259" key="4">
    <source>
        <dbReference type="SMART" id="SM00875"/>
    </source>
</evidence>
<accession>A0A7I5E9K7</accession>
<keyword evidence="3" id="KW-0677">Repeat</keyword>
<protein>
    <submittedName>
        <fullName evidence="6">BACK domain-containing protein</fullName>
    </submittedName>
</protein>
<dbReference type="InterPro" id="IPR015915">
    <property type="entry name" value="Kelch-typ_b-propeller"/>
</dbReference>
<dbReference type="InterPro" id="IPR006652">
    <property type="entry name" value="Kelch_1"/>
</dbReference>
<proteinExistence type="predicted"/>
<dbReference type="InterPro" id="IPR011705">
    <property type="entry name" value="BACK"/>
</dbReference>
<feature type="domain" description="BACK" evidence="4">
    <location>
        <begin position="2"/>
        <end position="74"/>
    </location>
</feature>
<dbReference type="Gene3D" id="2.120.10.80">
    <property type="entry name" value="Kelch-type beta propeller"/>
    <property type="match status" value="1"/>
</dbReference>
<dbReference type="SUPFAM" id="SSF117281">
    <property type="entry name" value="Kelch motif"/>
    <property type="match status" value="1"/>
</dbReference>
<reference evidence="6" key="1">
    <citation type="submission" date="2020-12" db="UniProtKB">
        <authorList>
            <consortium name="WormBaseParasite"/>
        </authorList>
    </citation>
    <scope>IDENTIFICATION</scope>
    <source>
        <strain evidence="6">MHco3</strain>
    </source>
</reference>
<evidence type="ECO:0000313" key="6">
    <source>
        <dbReference type="WBParaSite" id="HCON_00087900-00001"/>
    </source>
</evidence>
<dbReference type="Pfam" id="PF07707">
    <property type="entry name" value="BACK"/>
    <property type="match status" value="1"/>
</dbReference>
<dbReference type="InterPro" id="IPR011043">
    <property type="entry name" value="Gal_Oxase/kelch_b-propeller"/>
</dbReference>
<dbReference type="Proteomes" id="UP000025227">
    <property type="component" value="Unplaced"/>
</dbReference>
<dbReference type="PANTHER" id="PTHR24412:SF451">
    <property type="entry name" value="KELCH-LIKE PROTEIN 20"/>
    <property type="match status" value="1"/>
</dbReference>
<evidence type="ECO:0000256" key="3">
    <source>
        <dbReference type="ARBA" id="ARBA00022737"/>
    </source>
</evidence>
<keyword evidence="5" id="KW-1185">Reference proteome</keyword>
<evidence type="ECO:0000256" key="1">
    <source>
        <dbReference type="ARBA" id="ARBA00004906"/>
    </source>
</evidence>
<dbReference type="Gene3D" id="1.25.40.420">
    <property type="match status" value="1"/>
</dbReference>
<keyword evidence="2" id="KW-0880">Kelch repeat</keyword>
<name>A0A7I5E9K7_HAECO</name>
<dbReference type="WBParaSite" id="HCON_00087900-00001">
    <property type="protein sequence ID" value="HCON_00087900-00001"/>
    <property type="gene ID" value="HCON_00087900"/>
</dbReference>
<dbReference type="SMART" id="SM00612">
    <property type="entry name" value="Kelch"/>
    <property type="match status" value="5"/>
</dbReference>
<evidence type="ECO:0000313" key="5">
    <source>
        <dbReference type="Proteomes" id="UP000025227"/>
    </source>
</evidence>
<organism evidence="5 6">
    <name type="scientific">Haemonchus contortus</name>
    <name type="common">Barber pole worm</name>
    <dbReference type="NCBI Taxonomy" id="6289"/>
    <lineage>
        <taxon>Eukaryota</taxon>
        <taxon>Metazoa</taxon>
        <taxon>Ecdysozoa</taxon>
        <taxon>Nematoda</taxon>
        <taxon>Chromadorea</taxon>
        <taxon>Rhabditida</taxon>
        <taxon>Rhabditina</taxon>
        <taxon>Rhabditomorpha</taxon>
        <taxon>Strongyloidea</taxon>
        <taxon>Trichostrongylidae</taxon>
        <taxon>Haemonchus</taxon>
    </lineage>
</organism>
<dbReference type="Pfam" id="PF24681">
    <property type="entry name" value="Kelch_KLHDC2_KLHL20_DRC7"/>
    <property type="match status" value="1"/>
</dbReference>
<sequence>DIIDTEEFYRLPVHQLVQFISSEELVVRSEEEVFTAILQWVEFDLSSRKQLLPKLLEHVRFALCRPEFLVNTVSRNALVMADSTCHNLVDQAKNDLILQFSTLECSNVKEKRTRARGAAAEVIYVVGGYEERRVERMDPEGANSSWQYVAPLNQERYNGGVAVVDRFIYAVCGRLDDMSALNSIERYNPATDQWMSDVAPCPTSRFWISVAALEEHLYAIGGCEDLRRQSLNIVERYDVRRNEWTSAAPMGSCRHSLSVSILDGCLYAVGGRKRETALSTVERFDPRVGRWKKVCPMSTPRESHGSAVLHGELYVAGGSKKGSRSMSSAEKLGLAAVNGKLYAIGGYATNSVEVFDPKTNQWKLHSNMNCKHFCAGVAVL</sequence>
<dbReference type="PANTHER" id="PTHR24412">
    <property type="entry name" value="KELCH PROTEIN"/>
    <property type="match status" value="1"/>
</dbReference>
<dbReference type="OrthoDB" id="45365at2759"/>
<dbReference type="FunFam" id="1.25.40.420:FF:000001">
    <property type="entry name" value="Kelch-like family member 12"/>
    <property type="match status" value="1"/>
</dbReference>
<dbReference type="SUPFAM" id="SSF50965">
    <property type="entry name" value="Galactose oxidase, central domain"/>
    <property type="match status" value="1"/>
</dbReference>
<dbReference type="AlphaFoldDB" id="A0A7I5E9K7"/>
<dbReference type="SMART" id="SM00875">
    <property type="entry name" value="BACK"/>
    <property type="match status" value="1"/>
</dbReference>
<evidence type="ECO:0000256" key="2">
    <source>
        <dbReference type="ARBA" id="ARBA00022441"/>
    </source>
</evidence>
<dbReference type="Pfam" id="PF01344">
    <property type="entry name" value="Kelch_1"/>
    <property type="match status" value="1"/>
</dbReference>
<comment type="pathway">
    <text evidence="1">Protein modification; protein ubiquitination.</text>
</comment>